<dbReference type="EMBL" id="KQ976885">
    <property type="protein sequence ID" value="KYN07298.1"/>
    <property type="molecule type" value="Genomic_DNA"/>
</dbReference>
<dbReference type="AlphaFoldDB" id="A0A195D320"/>
<dbReference type="Proteomes" id="UP000078542">
    <property type="component" value="Unassembled WGS sequence"/>
</dbReference>
<organism evidence="1 2">
    <name type="scientific">Cyphomyrmex costatus</name>
    <dbReference type="NCBI Taxonomy" id="456900"/>
    <lineage>
        <taxon>Eukaryota</taxon>
        <taxon>Metazoa</taxon>
        <taxon>Ecdysozoa</taxon>
        <taxon>Arthropoda</taxon>
        <taxon>Hexapoda</taxon>
        <taxon>Insecta</taxon>
        <taxon>Pterygota</taxon>
        <taxon>Neoptera</taxon>
        <taxon>Endopterygota</taxon>
        <taxon>Hymenoptera</taxon>
        <taxon>Apocrita</taxon>
        <taxon>Aculeata</taxon>
        <taxon>Formicoidea</taxon>
        <taxon>Formicidae</taxon>
        <taxon>Myrmicinae</taxon>
        <taxon>Cyphomyrmex</taxon>
    </lineage>
</organism>
<accession>A0A195D320</accession>
<gene>
    <name evidence="1" type="ORF">ALC62_01500</name>
</gene>
<evidence type="ECO:0000313" key="2">
    <source>
        <dbReference type="Proteomes" id="UP000078542"/>
    </source>
</evidence>
<name>A0A195D320_9HYME</name>
<feature type="non-terminal residue" evidence="1">
    <location>
        <position position="1"/>
    </location>
</feature>
<proteinExistence type="predicted"/>
<sequence>ISFSDVVTMDAEWKLVSISMLWFVALVPLSRSSSRISMSNRESLKSLGESISISDTPLGVSPASLDSDEPFCSCKDLSSSSLKIIFLFSLLYHRYTNIILWHFERIRRRPIIFILRNIFRTDPTRSILISVRCECY</sequence>
<keyword evidence="2" id="KW-1185">Reference proteome</keyword>
<evidence type="ECO:0000313" key="1">
    <source>
        <dbReference type="EMBL" id="KYN07298.1"/>
    </source>
</evidence>
<protein>
    <submittedName>
        <fullName evidence="1">Uncharacterized protein</fullName>
    </submittedName>
</protein>
<reference evidence="1 2" key="1">
    <citation type="submission" date="2016-03" db="EMBL/GenBank/DDBJ databases">
        <title>Cyphomyrmex costatus WGS genome.</title>
        <authorList>
            <person name="Nygaard S."/>
            <person name="Hu H."/>
            <person name="Boomsma J."/>
            <person name="Zhang G."/>
        </authorList>
    </citation>
    <scope>NUCLEOTIDE SEQUENCE [LARGE SCALE GENOMIC DNA]</scope>
    <source>
        <strain evidence="1">MS0001</strain>
        <tissue evidence="1">Whole body</tissue>
    </source>
</reference>